<gene>
    <name evidence="2" type="ORF">K8G79_06305</name>
</gene>
<dbReference type="Gene3D" id="3.30.950.30">
    <property type="entry name" value="Schlafen, AAA domain"/>
    <property type="match status" value="1"/>
</dbReference>
<dbReference type="InterPro" id="IPR038475">
    <property type="entry name" value="RecG_C_sf"/>
</dbReference>
<sequence>MTISPQQLEDWLNAKEDEHLEFKEAKNNFHFEKLVKYCAALANEGGGSIVLGVTDSRPHQVVGSLAFADIERTKAGLVEKLRLRIDADEIMHPDGRVLIFTAPARPIGVPIPVEGAYWMRAGEDLTPMTPDMLRRIFEESGPDFSAEICRHATLADLDPLAIAEFRQRWVKRAQNERILGRSDAQVLADAELVVDGRLTFAALILFGTGAALGRHLAQAEVIFEYRSSEASGPAAERHEFRQGFFLFHDPLWDLINKRNDRQSYQDGFFRFDVPTFDELPVREAVLNAVCHRDYRLGGSVFVRQFTRRLEIISPGGFPSGITIENILDEQNPRNRRLAEAFGRCGLVERSGQGMNLMFESAIRQSKPLPDFAGSAAHKVCLTLNGTMRAPAFVRFLEKIGQENLASFGTHDFLVLDLVHREKPVPDSLRPRLLRFREQGIVETVGRGRGTRYLLSRRFYGSIGQPGAYTRRRGLDREANKSLLLKHIKENPSRGANLEELQQVLPGLSRFQVQGLVRELKA</sequence>
<feature type="domain" description="Schlafen AlbA-2" evidence="1">
    <location>
        <begin position="16"/>
        <end position="128"/>
    </location>
</feature>
<dbReference type="PANTHER" id="PTHR30595">
    <property type="entry name" value="GLPR-RELATED TRANSCRIPTIONAL REPRESSOR"/>
    <property type="match status" value="1"/>
</dbReference>
<evidence type="ECO:0000259" key="1">
    <source>
        <dbReference type="Pfam" id="PF04326"/>
    </source>
</evidence>
<dbReference type="PANTHER" id="PTHR30595:SF6">
    <property type="entry name" value="SCHLAFEN ALBA-2 DOMAIN-CONTAINING PROTEIN"/>
    <property type="match status" value="1"/>
</dbReference>
<dbReference type="InterPro" id="IPR038461">
    <property type="entry name" value="Schlafen_AlbA_2_dom_sf"/>
</dbReference>
<protein>
    <submittedName>
        <fullName evidence="2">DNA binding domain-containing protein</fullName>
    </submittedName>
</protein>
<dbReference type="Pfam" id="PF13749">
    <property type="entry name" value="HATPase_c_4"/>
    <property type="match status" value="1"/>
</dbReference>
<dbReference type="Proteomes" id="UP001197609">
    <property type="component" value="Unassembled WGS sequence"/>
</dbReference>
<evidence type="ECO:0000313" key="3">
    <source>
        <dbReference type="Proteomes" id="UP001197609"/>
    </source>
</evidence>
<proteinExistence type="predicted"/>
<dbReference type="InterPro" id="IPR007421">
    <property type="entry name" value="Schlafen_AlbA_2_dom"/>
</dbReference>
<dbReference type="Gene3D" id="3.30.565.60">
    <property type="match status" value="1"/>
</dbReference>
<dbReference type="Pfam" id="PF04326">
    <property type="entry name" value="SLFN_AlbA_2"/>
    <property type="match status" value="1"/>
</dbReference>
<evidence type="ECO:0000313" key="2">
    <source>
        <dbReference type="EMBL" id="MBZ0159729.1"/>
    </source>
</evidence>
<comment type="caution">
    <text evidence="2">The sequence shown here is derived from an EMBL/GenBank/DDBJ whole genome shotgun (WGS) entry which is preliminary data.</text>
</comment>
<feature type="non-terminal residue" evidence="2">
    <location>
        <position position="521"/>
    </location>
</feature>
<dbReference type="AlphaFoldDB" id="A0AAJ1AHB2"/>
<reference evidence="2 3" key="1">
    <citation type="journal article" date="2021" name="bioRxiv">
        <title>Unraveling nitrogen, sulfur and carbon metabolic pathways and microbial community transcriptional responses to substrate deprivation and toxicity stresses in a bioreactor mimicking anoxic brackish coastal sediment conditions.</title>
        <authorList>
            <person name="Martins P.D."/>
            <person name="Echeveste M.J."/>
            <person name="Arshad A."/>
            <person name="Kurth J."/>
            <person name="Ouboter H."/>
            <person name="Jetten M.S.M."/>
            <person name="Welte C.U."/>
        </authorList>
    </citation>
    <scope>NUCLEOTIDE SEQUENCE [LARGE SCALE GENOMIC DNA]</scope>
    <source>
        <strain evidence="2">MAG_38</strain>
    </source>
</reference>
<name>A0AAJ1AHB2_9BACT</name>
<dbReference type="EMBL" id="JAIOIU010000077">
    <property type="protein sequence ID" value="MBZ0159729.1"/>
    <property type="molecule type" value="Genomic_DNA"/>
</dbReference>
<accession>A0AAJ1AHB2</accession>
<organism evidence="2 3">
    <name type="scientific">Candidatus Methylomirabilis tolerans</name>
    <dbReference type="NCBI Taxonomy" id="3123416"/>
    <lineage>
        <taxon>Bacteria</taxon>
        <taxon>Candidatus Methylomirabilota</taxon>
        <taxon>Candidatus Methylomirabilia</taxon>
        <taxon>Candidatus Methylomirabilales</taxon>
        <taxon>Candidatus Methylomirabilaceae</taxon>
        <taxon>Candidatus Methylomirabilis</taxon>
    </lineage>
</organism>